<dbReference type="InterPro" id="IPR013762">
    <property type="entry name" value="Integrase-like_cat_sf"/>
</dbReference>
<evidence type="ECO:0000256" key="1">
    <source>
        <dbReference type="ARBA" id="ARBA00008857"/>
    </source>
</evidence>
<reference evidence="6 7" key="1">
    <citation type="submission" date="2019-10" db="EMBL/GenBank/DDBJ databases">
        <title>Genomic and transcriptomic insights into the perfect genentic adaptation of a filamentous nitrogen-fixing cyanobacterium to rice fields.</title>
        <authorList>
            <person name="Chen Z."/>
        </authorList>
    </citation>
    <scope>NUCLEOTIDE SEQUENCE [LARGE SCALE GENOMIC DNA]</scope>
    <source>
        <strain evidence="6">CCNUC1</strain>
    </source>
</reference>
<gene>
    <name evidence="6" type="ORF">GXM_09849</name>
</gene>
<dbReference type="PANTHER" id="PTHR30349">
    <property type="entry name" value="PHAGE INTEGRASE-RELATED"/>
    <property type="match status" value="1"/>
</dbReference>
<comment type="similarity">
    <text evidence="1">Belongs to the 'phage' integrase family.</text>
</comment>
<evidence type="ECO:0000256" key="3">
    <source>
        <dbReference type="ARBA" id="ARBA00023172"/>
    </source>
</evidence>
<dbReference type="Gene3D" id="1.10.150.130">
    <property type="match status" value="1"/>
</dbReference>
<keyword evidence="3" id="KW-0233">DNA recombination</keyword>
<organism evidence="6 7">
    <name type="scientific">Nostoc sphaeroides CCNUC1</name>
    <dbReference type="NCBI Taxonomy" id="2653204"/>
    <lineage>
        <taxon>Bacteria</taxon>
        <taxon>Bacillati</taxon>
        <taxon>Cyanobacteriota</taxon>
        <taxon>Cyanophyceae</taxon>
        <taxon>Nostocales</taxon>
        <taxon>Nostocaceae</taxon>
        <taxon>Nostoc</taxon>
    </lineage>
</organism>
<feature type="domain" description="Tyr recombinase" evidence="5">
    <location>
        <begin position="170"/>
        <end position="379"/>
    </location>
</feature>
<evidence type="ECO:0000259" key="5">
    <source>
        <dbReference type="PROSITE" id="PS51898"/>
    </source>
</evidence>
<evidence type="ECO:0000256" key="2">
    <source>
        <dbReference type="ARBA" id="ARBA00023125"/>
    </source>
</evidence>
<dbReference type="RefSeq" id="WP_152592603.1">
    <property type="nucleotide sequence ID" value="NZ_CP045228.1"/>
</dbReference>
<dbReference type="EMBL" id="CP045228">
    <property type="protein sequence ID" value="QFS52355.1"/>
    <property type="molecule type" value="Genomic_DNA"/>
</dbReference>
<feature type="coiled-coil region" evidence="4">
    <location>
        <begin position="446"/>
        <end position="492"/>
    </location>
</feature>
<dbReference type="PANTHER" id="PTHR30349:SF41">
    <property type="entry name" value="INTEGRASE_RECOMBINASE PROTEIN MJ0367-RELATED"/>
    <property type="match status" value="1"/>
</dbReference>
<dbReference type="Proteomes" id="UP000326678">
    <property type="component" value="Chromosome pGXM01"/>
</dbReference>
<evidence type="ECO:0000256" key="4">
    <source>
        <dbReference type="SAM" id="Coils"/>
    </source>
</evidence>
<dbReference type="InterPro" id="IPR050090">
    <property type="entry name" value="Tyrosine_recombinase_XerCD"/>
</dbReference>
<dbReference type="InterPro" id="IPR002104">
    <property type="entry name" value="Integrase_catalytic"/>
</dbReference>
<dbReference type="AlphaFoldDB" id="A0A5P8WHR3"/>
<accession>A0A5P8WHR3</accession>
<dbReference type="SUPFAM" id="SSF56349">
    <property type="entry name" value="DNA breaking-rejoining enzymes"/>
    <property type="match status" value="1"/>
</dbReference>
<name>A0A5P8WHR3_9NOSO</name>
<evidence type="ECO:0000313" key="6">
    <source>
        <dbReference type="EMBL" id="QFS52355.1"/>
    </source>
</evidence>
<dbReference type="GO" id="GO:0006310">
    <property type="term" value="P:DNA recombination"/>
    <property type="evidence" value="ECO:0007669"/>
    <property type="project" value="UniProtKB-KW"/>
</dbReference>
<dbReference type="GO" id="GO:0015074">
    <property type="term" value="P:DNA integration"/>
    <property type="evidence" value="ECO:0007669"/>
    <property type="project" value="InterPro"/>
</dbReference>
<dbReference type="PROSITE" id="PS51898">
    <property type="entry name" value="TYR_RECOMBINASE"/>
    <property type="match status" value="1"/>
</dbReference>
<evidence type="ECO:0000313" key="7">
    <source>
        <dbReference type="Proteomes" id="UP000326678"/>
    </source>
</evidence>
<keyword evidence="2" id="KW-0238">DNA-binding</keyword>
<dbReference type="InterPro" id="IPR010998">
    <property type="entry name" value="Integrase_recombinase_N"/>
</dbReference>
<keyword evidence="4" id="KW-0175">Coiled coil</keyword>
<dbReference type="InterPro" id="IPR011010">
    <property type="entry name" value="DNA_brk_join_enz"/>
</dbReference>
<keyword evidence="7" id="KW-1185">Reference proteome</keyword>
<dbReference type="GO" id="GO:0003677">
    <property type="term" value="F:DNA binding"/>
    <property type="evidence" value="ECO:0007669"/>
    <property type="project" value="UniProtKB-KW"/>
</dbReference>
<dbReference type="Pfam" id="PF00589">
    <property type="entry name" value="Phage_integrase"/>
    <property type="match status" value="1"/>
</dbReference>
<proteinExistence type="inferred from homology"/>
<sequence>MSQVNLESELLFKISDNQTARQLLKNPLLLKDVWKAKEDLGLKINEHRQQLTINFTDISPEWFKLLIKLYTLVRAKPGKPVQTIVNEINLLKMFSKRLSTLPIYSPDGINDSVFDDFEHWLQTKRLKESSIQGYYKALSNFFNTCRLEGWLNVNTCWFIGKFKAIYPKTNEIEYIPEEVWNQVDKNLHILPESLQRMILVIRTLGLRAGELLNLRFDCLKQRNGEWYIRLETEKIGEEDELLICEPLLIIVVKQQQDYIRQHFKDGYNKLFCVSKRLGTHQKRIDPLRFIPQSKTMSLESFNQWLNRFAKKCNICTNDGKLWHFTSHQFRRTVATVSSNAGVDPLVIQHTLRHRTPEMLKHYVSLNKRVLNAELEQMMKDRKYVNVEGKIIDIYKPKNPVEELVRRKMYQVITQYGECHRSVLQAPCQTVNACWRCEHWRTTHEDLPYLKQDLNRVEKELKIIKREGLIKLEQGLERDRNNLKNCLEALENVND</sequence>
<dbReference type="KEGG" id="nsh:GXM_09849"/>
<dbReference type="Gene3D" id="1.10.443.10">
    <property type="entry name" value="Intergrase catalytic core"/>
    <property type="match status" value="1"/>
</dbReference>
<protein>
    <submittedName>
        <fullName evidence="6">Integrase</fullName>
    </submittedName>
</protein>